<evidence type="ECO:0000313" key="3">
    <source>
        <dbReference type="Proteomes" id="UP000282195"/>
    </source>
</evidence>
<dbReference type="Proteomes" id="UP000282195">
    <property type="component" value="Chromosome"/>
</dbReference>
<evidence type="ECO:0000256" key="1">
    <source>
        <dbReference type="SAM" id="Phobius"/>
    </source>
</evidence>
<keyword evidence="3" id="KW-1185">Reference proteome</keyword>
<dbReference type="EMBL" id="CP032694">
    <property type="protein sequence ID" value="AYG60436.1"/>
    <property type="molecule type" value="Genomic_DNA"/>
</dbReference>
<keyword evidence="1" id="KW-1133">Transmembrane helix</keyword>
<organism evidence="2 3">
    <name type="scientific">Rhizobium jaguaris</name>
    <dbReference type="NCBI Taxonomy" id="1312183"/>
    <lineage>
        <taxon>Bacteria</taxon>
        <taxon>Pseudomonadati</taxon>
        <taxon>Pseudomonadota</taxon>
        <taxon>Alphaproteobacteria</taxon>
        <taxon>Hyphomicrobiales</taxon>
        <taxon>Rhizobiaceae</taxon>
        <taxon>Rhizobium/Agrobacterium group</taxon>
        <taxon>Rhizobium</taxon>
    </lineage>
</organism>
<protein>
    <submittedName>
        <fullName evidence="2">Uncharacterized protein</fullName>
    </submittedName>
</protein>
<keyword evidence="1" id="KW-0472">Membrane</keyword>
<dbReference type="RefSeq" id="WP_120705413.1">
    <property type="nucleotide sequence ID" value="NZ_CP032694.1"/>
</dbReference>
<gene>
    <name evidence="2" type="ORF">CCGE525_17690</name>
</gene>
<feature type="transmembrane region" description="Helical" evidence="1">
    <location>
        <begin position="41"/>
        <end position="59"/>
    </location>
</feature>
<proteinExistence type="predicted"/>
<reference evidence="2 3" key="1">
    <citation type="submission" date="2018-10" db="EMBL/GenBank/DDBJ databases">
        <title>Rhizobium etli, R. leguminosarum and a new Rhizobium genospecies from Phaseolus dumosus.</title>
        <authorList>
            <person name="Ramirez-Puebla S.T."/>
            <person name="Rogel-Hernandez M.A."/>
            <person name="Guerrero G."/>
            <person name="Ormeno-Orrillo E."/>
            <person name="Martinez-Romero J.C."/>
            <person name="Negrete-Yankelevich S."/>
            <person name="Martinez-Romero E."/>
        </authorList>
    </citation>
    <scope>NUCLEOTIDE SEQUENCE [LARGE SCALE GENOMIC DNA]</scope>
    <source>
        <strain evidence="2 3">CCGE525</strain>
    </source>
</reference>
<sequence length="142" mass="15667">MTHDEPLNGVKFPSKFGGGFFGPDTSAAIAKMTTKSVMSPLLWFEGITLGPILLAAYMMPDQRPLLIYAALALVTFGVGTFAYFALRSPDRLQSEEYLLARKHYEVLQENGKGPKTIDVTLDVMEQAVNKRVQPRKGTEAND</sequence>
<keyword evidence="1" id="KW-0812">Transmembrane</keyword>
<dbReference type="OrthoDB" id="8455671at2"/>
<dbReference type="KEGG" id="rjg:CCGE525_17690"/>
<evidence type="ECO:0000313" key="2">
    <source>
        <dbReference type="EMBL" id="AYG60436.1"/>
    </source>
</evidence>
<dbReference type="AlphaFoldDB" id="A0A387FZ16"/>
<name>A0A387FZ16_9HYPH</name>
<accession>A0A387FZ16</accession>
<feature type="transmembrane region" description="Helical" evidence="1">
    <location>
        <begin position="65"/>
        <end position="86"/>
    </location>
</feature>